<dbReference type="InterPro" id="IPR006058">
    <property type="entry name" value="2Fe2S_fd_BS"/>
</dbReference>
<evidence type="ECO:0000256" key="2">
    <source>
        <dbReference type="ARBA" id="ARBA00004275"/>
    </source>
</evidence>
<sequence length="1260" mass="140984">MDRVSFKINGVKYTVGSEVTADLTLLNYIRGHLDLRGTKYMCQEAGCGACMVVAQKPLGLPYAVNSCMLQIVACHDLEITTIEQVGNRKIGYHQLQQTLADYNGTQCGHCSPGWVMSMYSLLQNNPNITLLEVEQSLGSNICRCTGYRPILEAFKTFAKDSPKNNIMDIEDLKICAKSRKACDKSKCEDSDWCIVDTDDIVNKGIVEIRLKDGKHWYRVEDVQSIFKILNEKGYDSYMLVGGNTAKGAFPIVDYPKVLIDVNGVNELKGYRIDQNLVIGAAVTLTELLGIFKSVGKQEYFEYLTKFHDHLRKVAHIPVRNLGTIAGNLMIKHKHNFFSSDIYLLLETVGACLTIANKNSKKAVTMQEFLKTNMKGMVILNIMLPPLSKAHKVFTYKLMPRSTNAHSIINAGFLYQFSKCNKVSRSKIVFGGLSPSFTRALQTEKYLVGKELFKNETIQAALKILETELVVVENPPEPSVTFRRKVALNIFYKGLLTLCPQSIVNPRLLSGAINLHDSRPVSRAQQIYDTDPSVYPLNKPMPKIEALIQCSGEAFYSDDLPTQPYEVFAAFALTTVGTGDIVSINPHKALSQLGVIAFYTAKDIPGANSFTLKRNTNLPSGEEVLCDGSVKHYNQPFGIIVAETQSIAERAARMIEVEYKNVKRPVTDLQEAVKDENRVKFYDSEQAIDRGVEIDKVLKGGNTMYGQYHFPLETIVCVIHPSEEGFKVYASSQWIGGVQMMMAKALNMQQNRIDVSVRRIGGGFGLKVSRNIQSAIACGLVVQKLNRPCRFVQSLSSCMRTVGKKLPCTSNFEVGVNSRGVIQYMNYNLYQGIGYIDNETFSFLVMKAFDNCYNKSRWNFKCYNVITDTPKNSWFRAPGTFDSVANAEFIMEQIAYELSLDPVEVRLNNLKSEFASTLVEMYKTLKTGAQYDDRRSAVNQYNAQNRWKKRGLRFSFLNFNIFPYAQYNVILSVYFGDGTVVINHGGVEIGQGINTKCAQICAYYLGIPIENIQVKSTNTIISPNCIETGASLTSQNVGLGVFRCCKKLLKRLEPVKAEMPNAPWIEVIQKAYDKKIDLQVQDVITADDPVTYDYKVFGVALTEVEIDVLTGEYEILRVDVLEDVGRSVSPELDVGQVEGAFVMGLGYWTSEKMSYDVNTGELLNNRTWNYHVPMCTDIPQDFRVYFRKNSFTYEPIQGAKMVGEPPLCLSVGVPLAIREAISQARLESNIPTTEWFAIDGPSSVEAVGLLSATDVKDFVLN</sequence>
<dbReference type="Pfam" id="PF01799">
    <property type="entry name" value="Fer2_2"/>
    <property type="match status" value="1"/>
</dbReference>
<dbReference type="PANTHER" id="PTHR11908">
    <property type="entry name" value="XANTHINE DEHYDROGENASE"/>
    <property type="match status" value="1"/>
</dbReference>
<comment type="subunit">
    <text evidence="4">Homodimer.</text>
</comment>
<evidence type="ECO:0000256" key="1">
    <source>
        <dbReference type="ARBA" id="ARBA00001974"/>
    </source>
</evidence>
<dbReference type="EMBL" id="LR824010">
    <property type="protein sequence ID" value="CAH0625221.1"/>
    <property type="molecule type" value="Genomic_DNA"/>
</dbReference>
<dbReference type="SMART" id="SM01008">
    <property type="entry name" value="Ald_Xan_dh_C"/>
    <property type="match status" value="1"/>
</dbReference>
<dbReference type="FunFam" id="3.30.390.50:FF:000003">
    <property type="entry name" value="Aldehyde oxidase1"/>
    <property type="match status" value="1"/>
</dbReference>
<dbReference type="SUPFAM" id="SSF54665">
    <property type="entry name" value="CO dehydrogenase molybdoprotein N-domain-like"/>
    <property type="match status" value="1"/>
</dbReference>
<dbReference type="Pfam" id="PF20256">
    <property type="entry name" value="MoCoBD_2"/>
    <property type="match status" value="1"/>
</dbReference>
<dbReference type="Pfam" id="PF00941">
    <property type="entry name" value="FAD_binding_5"/>
    <property type="match status" value="1"/>
</dbReference>
<dbReference type="SUPFAM" id="SSF47741">
    <property type="entry name" value="CO dehydrogenase ISP C-domain like"/>
    <property type="match status" value="1"/>
</dbReference>
<dbReference type="InterPro" id="IPR001041">
    <property type="entry name" value="2Fe-2S_ferredoxin-type"/>
</dbReference>
<dbReference type="GO" id="GO:0051537">
    <property type="term" value="F:2 iron, 2 sulfur cluster binding"/>
    <property type="evidence" value="ECO:0007669"/>
    <property type="project" value="UniProtKB-KW"/>
</dbReference>
<dbReference type="FunFam" id="3.30.465.10:FF:000013">
    <property type="entry name" value="Aldehyde oxidase"/>
    <property type="match status" value="1"/>
</dbReference>
<dbReference type="PROSITE" id="PS51085">
    <property type="entry name" value="2FE2S_FER_2"/>
    <property type="match status" value="1"/>
</dbReference>
<evidence type="ECO:0000256" key="16">
    <source>
        <dbReference type="PIRSR" id="PIRSR000127-2"/>
    </source>
</evidence>
<feature type="binding site" evidence="17">
    <location>
        <position position="50"/>
    </location>
    <ligand>
        <name>[2Fe-2S] cluster</name>
        <dbReference type="ChEBI" id="CHEBI:190135"/>
        <label>1</label>
    </ligand>
</feature>
<dbReference type="Gene3D" id="3.30.465.10">
    <property type="match status" value="1"/>
</dbReference>
<feature type="domain" description="2Fe-2S ferredoxin-type" evidence="18">
    <location>
        <begin position="2"/>
        <end position="85"/>
    </location>
</feature>
<feature type="binding site" evidence="17">
    <location>
        <position position="1029"/>
    </location>
    <ligand>
        <name>Mo-molybdopterin</name>
        <dbReference type="ChEBI" id="CHEBI:71302"/>
    </ligand>
    <ligandPart>
        <name>Mo</name>
        <dbReference type="ChEBI" id="CHEBI:28685"/>
    </ligandPart>
</feature>
<feature type="binding site" evidence="17">
    <location>
        <position position="42"/>
    </location>
    <ligand>
        <name>[2Fe-2S] cluster</name>
        <dbReference type="ChEBI" id="CHEBI:190135"/>
        <label>1</label>
    </ligand>
</feature>
<evidence type="ECO:0000256" key="5">
    <source>
        <dbReference type="ARBA" id="ARBA00022505"/>
    </source>
</evidence>
<dbReference type="FunFam" id="3.30.365.10:FF:000001">
    <property type="entry name" value="Xanthine dehydrogenase oxidase"/>
    <property type="match status" value="1"/>
</dbReference>
<evidence type="ECO:0000313" key="20">
    <source>
        <dbReference type="EMBL" id="CAH0625221.1"/>
    </source>
</evidence>
<dbReference type="InterPro" id="IPR008274">
    <property type="entry name" value="AldOxase/xan_DH_MoCoBD1"/>
</dbReference>
<dbReference type="SUPFAM" id="SSF56176">
    <property type="entry name" value="FAD-binding/transporter-associated domain-like"/>
    <property type="match status" value="1"/>
</dbReference>
<evidence type="ECO:0000256" key="15">
    <source>
        <dbReference type="PIRSR" id="PIRSR000127-1"/>
    </source>
</evidence>
<evidence type="ECO:0000256" key="10">
    <source>
        <dbReference type="ARBA" id="ARBA00023002"/>
    </source>
</evidence>
<dbReference type="Pfam" id="PF02738">
    <property type="entry name" value="MoCoBD_1"/>
    <property type="match status" value="1"/>
</dbReference>
<evidence type="ECO:0000256" key="11">
    <source>
        <dbReference type="ARBA" id="ARBA00023004"/>
    </source>
</evidence>
<dbReference type="Gene3D" id="1.10.150.120">
    <property type="entry name" value="[2Fe-2S]-binding domain"/>
    <property type="match status" value="1"/>
</dbReference>
<dbReference type="PIRSF" id="PIRSF000127">
    <property type="entry name" value="Xanthine_DH"/>
    <property type="match status" value="1"/>
</dbReference>
<comment type="subcellular location">
    <subcellularLocation>
        <location evidence="2">Peroxisome</location>
    </subcellularLocation>
</comment>
<keyword evidence="6" id="KW-0285">Flavoprotein</keyword>
<keyword evidence="5 17" id="KW-0500">Molybdenum</keyword>
<dbReference type="Pfam" id="PF03450">
    <property type="entry name" value="CO_deh_flav_C"/>
    <property type="match status" value="1"/>
</dbReference>
<comment type="cofactor">
    <cofactor evidence="1 16">
        <name>FAD</name>
        <dbReference type="ChEBI" id="CHEBI:57692"/>
    </cofactor>
</comment>
<dbReference type="Gene3D" id="3.30.365.10">
    <property type="entry name" value="Aldehyde oxidase/xanthine dehydrogenase, molybdopterin binding domain"/>
    <property type="match status" value="4"/>
</dbReference>
<feature type="binding site" evidence="17">
    <location>
        <position position="763"/>
    </location>
    <ligand>
        <name>Mo-molybdopterin</name>
        <dbReference type="ChEBI" id="CHEBI:71302"/>
    </ligand>
    <ligandPart>
        <name>Mo</name>
        <dbReference type="ChEBI" id="CHEBI:28685"/>
    </ligandPart>
</feature>
<dbReference type="SMART" id="SM01092">
    <property type="entry name" value="CO_deh_flav_C"/>
    <property type="match status" value="1"/>
</dbReference>
<dbReference type="InterPro" id="IPR012675">
    <property type="entry name" value="Beta-grasp_dom_sf"/>
</dbReference>
<feature type="binding site" evidence="17">
    <location>
        <position position="47"/>
    </location>
    <ligand>
        <name>[2Fe-2S] cluster</name>
        <dbReference type="ChEBI" id="CHEBI:190135"/>
        <label>1</label>
    </ligand>
</feature>
<evidence type="ECO:0000259" key="19">
    <source>
        <dbReference type="PROSITE" id="PS51387"/>
    </source>
</evidence>
<dbReference type="OrthoDB" id="8300278at2759"/>
<feature type="binding site" evidence="17">
    <location>
        <position position="875"/>
    </location>
    <ligand>
        <name>Mo-molybdopterin</name>
        <dbReference type="ChEBI" id="CHEBI:71302"/>
    </ligand>
    <ligandPart>
        <name>Mo</name>
        <dbReference type="ChEBI" id="CHEBI:28685"/>
    </ligandPart>
</feature>
<dbReference type="InterPro" id="IPR046867">
    <property type="entry name" value="AldOxase/xan_DH_MoCoBD2"/>
</dbReference>
<comment type="cofactor">
    <cofactor evidence="14">
        <name>[2Fe-2S] cluster</name>
        <dbReference type="ChEBI" id="CHEBI:190135"/>
    </cofactor>
</comment>
<dbReference type="SUPFAM" id="SSF56003">
    <property type="entry name" value="Molybdenum cofactor-binding domain"/>
    <property type="match status" value="1"/>
</dbReference>
<comment type="similarity">
    <text evidence="3">Belongs to the xanthine dehydrogenase family.</text>
</comment>
<organism evidence="20 21">
    <name type="scientific">Chrysodeixis includens</name>
    <name type="common">Soybean looper</name>
    <name type="synonym">Pseudoplusia includens</name>
    <dbReference type="NCBI Taxonomy" id="689277"/>
    <lineage>
        <taxon>Eukaryota</taxon>
        <taxon>Metazoa</taxon>
        <taxon>Ecdysozoa</taxon>
        <taxon>Arthropoda</taxon>
        <taxon>Hexapoda</taxon>
        <taxon>Insecta</taxon>
        <taxon>Pterygota</taxon>
        <taxon>Neoptera</taxon>
        <taxon>Endopterygota</taxon>
        <taxon>Lepidoptera</taxon>
        <taxon>Glossata</taxon>
        <taxon>Ditrysia</taxon>
        <taxon>Noctuoidea</taxon>
        <taxon>Noctuidae</taxon>
        <taxon>Plusiinae</taxon>
        <taxon>Chrysodeixis</taxon>
    </lineage>
</organism>
<name>A0A9P0BVU8_CHRIL</name>
<keyword evidence="7 17" id="KW-0001">2Fe-2S</keyword>
<dbReference type="FunFam" id="3.30.365.10:FF:000002">
    <property type="entry name" value="Xanthine dehydrogenase oxidase"/>
    <property type="match status" value="1"/>
</dbReference>
<dbReference type="InterPro" id="IPR016208">
    <property type="entry name" value="Ald_Oxase/xanthine_DH-like"/>
</dbReference>
<dbReference type="Gene3D" id="3.30.390.50">
    <property type="entry name" value="CO dehydrogenase flavoprotein, C-terminal domain"/>
    <property type="match status" value="1"/>
</dbReference>
<dbReference type="InterPro" id="IPR036318">
    <property type="entry name" value="FAD-bd_PCMH-like_sf"/>
</dbReference>
<keyword evidence="8 17" id="KW-0479">Metal-binding</keyword>
<evidence type="ECO:0000313" key="21">
    <source>
        <dbReference type="Proteomes" id="UP001154114"/>
    </source>
</evidence>
<dbReference type="InterPro" id="IPR016169">
    <property type="entry name" value="FAD-bd_PCMH_sub2"/>
</dbReference>
<keyword evidence="11 17" id="KW-0408">Iron</keyword>
<comment type="cofactor">
    <cofactor evidence="17">
        <name>Mo-molybdopterin</name>
        <dbReference type="ChEBI" id="CHEBI:71302"/>
    </cofactor>
    <text evidence="17">Binds 1 Mo-molybdopterin (Mo-MPT) cofactor per subunit.</text>
</comment>
<feature type="binding site" evidence="16">
    <location>
        <position position="396"/>
    </location>
    <ligand>
        <name>FAD</name>
        <dbReference type="ChEBI" id="CHEBI:57692"/>
    </ligand>
</feature>
<protein>
    <recommendedName>
        <fullName evidence="22">Xanthine dehydrogenase</fullName>
    </recommendedName>
</protein>
<evidence type="ECO:0000256" key="4">
    <source>
        <dbReference type="ARBA" id="ARBA00011738"/>
    </source>
</evidence>
<evidence type="ECO:0000256" key="14">
    <source>
        <dbReference type="ARBA" id="ARBA00034078"/>
    </source>
</evidence>
<keyword evidence="21" id="KW-1185">Reference proteome</keyword>
<comment type="cofactor">
    <cofactor evidence="17">
        <name>[2Fe-2S] cluster</name>
        <dbReference type="ChEBI" id="CHEBI:190135"/>
    </cofactor>
    <text evidence="17">Binds 2 [2Fe-2S] clusters.</text>
</comment>
<dbReference type="GO" id="GO:0005777">
    <property type="term" value="C:peroxisome"/>
    <property type="evidence" value="ECO:0007669"/>
    <property type="project" value="UniProtKB-SubCell"/>
</dbReference>
<evidence type="ECO:0008006" key="22">
    <source>
        <dbReference type="Google" id="ProtNLM"/>
    </source>
</evidence>
<dbReference type="InterPro" id="IPR036856">
    <property type="entry name" value="Ald_Oxase/Xan_DH_a/b_sf"/>
</dbReference>
<dbReference type="Gene3D" id="3.90.1170.50">
    <property type="entry name" value="Aldehyde oxidase/xanthine dehydrogenase, a/b hammerhead"/>
    <property type="match status" value="1"/>
</dbReference>
<dbReference type="InterPro" id="IPR000674">
    <property type="entry name" value="Ald_Oxase/Xan_DH_a/b"/>
</dbReference>
<dbReference type="Proteomes" id="UP001154114">
    <property type="component" value="Chromosome 7"/>
</dbReference>
<dbReference type="SUPFAM" id="SSF55447">
    <property type="entry name" value="CO dehydrogenase flavoprotein C-terminal domain-like"/>
    <property type="match status" value="1"/>
</dbReference>
<feature type="domain" description="FAD-binding PCMH-type" evidence="19">
    <location>
        <begin position="209"/>
        <end position="388"/>
    </location>
</feature>
<evidence type="ECO:0000256" key="7">
    <source>
        <dbReference type="ARBA" id="ARBA00022714"/>
    </source>
</evidence>
<dbReference type="PROSITE" id="PS00197">
    <property type="entry name" value="2FE2S_FER_1"/>
    <property type="match status" value="1"/>
</dbReference>
<dbReference type="InterPro" id="IPR036683">
    <property type="entry name" value="CO_DH_flav_C_dom_sf"/>
</dbReference>
<dbReference type="AlphaFoldDB" id="A0A9P0BVU8"/>
<keyword evidence="9 16" id="KW-0274">FAD</keyword>
<dbReference type="Gene3D" id="3.10.20.30">
    <property type="match status" value="1"/>
</dbReference>
<keyword evidence="10" id="KW-0560">Oxidoreductase</keyword>
<feature type="binding site" evidence="17">
    <location>
        <position position="732"/>
    </location>
    <ligand>
        <name>Mo-molybdopterin</name>
        <dbReference type="ChEBI" id="CHEBI:71302"/>
    </ligand>
    <ligandPart>
        <name>Mo</name>
        <dbReference type="ChEBI" id="CHEBI:28685"/>
    </ligandPart>
</feature>
<feature type="binding site" evidence="17">
    <location>
        <position position="144"/>
    </location>
    <ligand>
        <name>[2Fe-2S] cluster</name>
        <dbReference type="ChEBI" id="CHEBI:190135"/>
        <label>2</label>
    </ligand>
</feature>
<evidence type="ECO:0000256" key="17">
    <source>
        <dbReference type="PIRSR" id="PIRSR000127-3"/>
    </source>
</evidence>
<dbReference type="GO" id="GO:0071949">
    <property type="term" value="F:FAD binding"/>
    <property type="evidence" value="ECO:0007669"/>
    <property type="project" value="InterPro"/>
</dbReference>
<dbReference type="CDD" id="cd00207">
    <property type="entry name" value="fer2"/>
    <property type="match status" value="1"/>
</dbReference>
<dbReference type="InterPro" id="IPR036884">
    <property type="entry name" value="2Fe-2S-bd_dom_sf"/>
</dbReference>
<keyword evidence="13" id="KW-0576">Peroxisome</keyword>
<evidence type="ECO:0000256" key="12">
    <source>
        <dbReference type="ARBA" id="ARBA00023014"/>
    </source>
</evidence>
<dbReference type="Pfam" id="PF01315">
    <property type="entry name" value="Ald_Xan_dh_C"/>
    <property type="match status" value="1"/>
</dbReference>
<dbReference type="GO" id="GO:0016491">
    <property type="term" value="F:oxidoreductase activity"/>
    <property type="evidence" value="ECO:0007669"/>
    <property type="project" value="UniProtKB-KW"/>
</dbReference>
<dbReference type="InterPro" id="IPR016166">
    <property type="entry name" value="FAD-bd_PCMH"/>
</dbReference>
<feature type="binding site" evidence="17">
    <location>
        <position position="107"/>
    </location>
    <ligand>
        <name>[2Fe-2S] cluster</name>
        <dbReference type="ChEBI" id="CHEBI:190135"/>
        <label>2</label>
    </ligand>
</feature>
<evidence type="ECO:0000256" key="8">
    <source>
        <dbReference type="ARBA" id="ARBA00022723"/>
    </source>
</evidence>
<feature type="active site" description="Proton acceptor" evidence="15">
    <location>
        <position position="1203"/>
    </location>
</feature>
<dbReference type="GO" id="GO:0005506">
    <property type="term" value="F:iron ion binding"/>
    <property type="evidence" value="ECO:0007669"/>
    <property type="project" value="InterPro"/>
</dbReference>
<accession>A0A9P0BVU8</accession>
<evidence type="ECO:0000259" key="18">
    <source>
        <dbReference type="PROSITE" id="PS51085"/>
    </source>
</evidence>
<feature type="binding site" evidence="17">
    <location>
        <position position="67"/>
    </location>
    <ligand>
        <name>[2Fe-2S] cluster</name>
        <dbReference type="ChEBI" id="CHEBI:190135"/>
        <label>1</label>
    </ligand>
</feature>
<evidence type="ECO:0000256" key="13">
    <source>
        <dbReference type="ARBA" id="ARBA00023140"/>
    </source>
</evidence>
<feature type="binding site" evidence="17">
    <location>
        <position position="142"/>
    </location>
    <ligand>
        <name>[2Fe-2S] cluster</name>
        <dbReference type="ChEBI" id="CHEBI:190135"/>
        <label>2</label>
    </ligand>
</feature>
<dbReference type="InterPro" id="IPR036010">
    <property type="entry name" value="2Fe-2S_ferredoxin-like_sf"/>
</dbReference>
<reference evidence="20" key="1">
    <citation type="submission" date="2021-12" db="EMBL/GenBank/DDBJ databases">
        <authorList>
            <person name="King R."/>
        </authorList>
    </citation>
    <scope>NUCLEOTIDE SEQUENCE</scope>
</reference>
<dbReference type="InterPro" id="IPR037165">
    <property type="entry name" value="AldOxase/xan_DH_Mopterin-bd_sf"/>
</dbReference>
<dbReference type="PANTHER" id="PTHR11908:SF132">
    <property type="entry name" value="ALDEHYDE OXIDASE 1-RELATED"/>
    <property type="match status" value="1"/>
</dbReference>
<evidence type="ECO:0000256" key="3">
    <source>
        <dbReference type="ARBA" id="ARBA00006849"/>
    </source>
</evidence>
<gene>
    <name evidence="20" type="ORF">CINC_LOCUS11855</name>
</gene>
<dbReference type="SUPFAM" id="SSF54292">
    <property type="entry name" value="2Fe-2S ferredoxin-like"/>
    <property type="match status" value="1"/>
</dbReference>
<proteinExistence type="inferred from homology"/>
<dbReference type="InterPro" id="IPR002888">
    <property type="entry name" value="2Fe-2S-bd"/>
</dbReference>
<evidence type="ECO:0000256" key="9">
    <source>
        <dbReference type="ARBA" id="ARBA00022827"/>
    </source>
</evidence>
<keyword evidence="12 17" id="KW-0411">Iron-sulfur</keyword>
<dbReference type="InterPro" id="IPR002346">
    <property type="entry name" value="Mopterin_DH_FAD-bd"/>
</dbReference>
<dbReference type="PROSITE" id="PS51387">
    <property type="entry name" value="FAD_PCMH"/>
    <property type="match status" value="1"/>
</dbReference>
<feature type="binding site" evidence="17">
    <location>
        <position position="110"/>
    </location>
    <ligand>
        <name>[2Fe-2S] cluster</name>
        <dbReference type="ChEBI" id="CHEBI:190135"/>
        <label>2</label>
    </ligand>
</feature>
<dbReference type="InterPro" id="IPR005107">
    <property type="entry name" value="CO_DH_flav_C"/>
</dbReference>
<evidence type="ECO:0000256" key="6">
    <source>
        <dbReference type="ARBA" id="ARBA00022630"/>
    </source>
</evidence>